<keyword evidence="1" id="KW-0732">Signal</keyword>
<dbReference type="OMA" id="QIQGAQE"/>
<name>A0A179I789_CORDF</name>
<dbReference type="PANTHER" id="PTHR38123:SF6">
    <property type="entry name" value="CELL WALL SERINE-THREONINE-RICH GALACTOMANNOPROTEIN MP1 (AFU_ORTHOLOGUE AFUA_4G03240)"/>
    <property type="match status" value="1"/>
</dbReference>
<dbReference type="Proteomes" id="UP000243081">
    <property type="component" value="Unassembled WGS sequence"/>
</dbReference>
<sequence>MHFTAPLVLITAVTGAHAFVIQRDAKPILDVFAKVQTDIDGLDSAVKGWTTDPAPVLDASNKLVTTIGDGANAVQGTGDLTLNEAISLLGPVKDLKGHAQTLVNDLKGKKDVVQKAGLCDAVSSQVTDISGKSKSLIDATVSKVPAAAQKIAQQQAQGILDILKDAQTAFSADNCKNA</sequence>
<keyword evidence="3" id="KW-1185">Reference proteome</keyword>
<proteinExistence type="predicted"/>
<feature type="signal peptide" evidence="1">
    <location>
        <begin position="1"/>
        <end position="18"/>
    </location>
</feature>
<dbReference type="AlphaFoldDB" id="A0A179I789"/>
<dbReference type="PANTHER" id="PTHR38123">
    <property type="entry name" value="CELL WALL SERINE-THREONINE-RICH GALACTOMANNOPROTEIN MP1 (AFU_ORTHOLOGUE AFUA_4G03240)"/>
    <property type="match status" value="1"/>
</dbReference>
<dbReference type="Gene3D" id="1.20.1280.140">
    <property type="match status" value="1"/>
</dbReference>
<reference evidence="2 3" key="1">
    <citation type="submission" date="2016-03" db="EMBL/GenBank/DDBJ databases">
        <title>Fine-scale spatial genetic structure of a fungal parasite of coffee scale insects.</title>
        <authorList>
            <person name="Jackson D."/>
            <person name="Zemenick K.A."/>
            <person name="Malloure B."/>
            <person name="Quandt C.A."/>
            <person name="James T.Y."/>
        </authorList>
    </citation>
    <scope>NUCLEOTIDE SEQUENCE [LARGE SCALE GENOMIC DNA]</scope>
    <source>
        <strain evidence="2 3">UM487</strain>
    </source>
</reference>
<comment type="caution">
    <text evidence="2">The sequence shown here is derived from an EMBL/GenBank/DDBJ whole genome shotgun (WGS) entry which is preliminary data.</text>
</comment>
<gene>
    <name evidence="2" type="ORF">LLEC1_00550</name>
</gene>
<dbReference type="InterPro" id="IPR021054">
    <property type="entry name" value="Cell_wall_mannoprotein_1"/>
</dbReference>
<dbReference type="EMBL" id="LUKN01003219">
    <property type="protein sequence ID" value="OAQ97771.1"/>
    <property type="molecule type" value="Genomic_DNA"/>
</dbReference>
<evidence type="ECO:0000313" key="3">
    <source>
        <dbReference type="Proteomes" id="UP000243081"/>
    </source>
</evidence>
<dbReference type="OrthoDB" id="2422134at2759"/>
<protein>
    <submittedName>
        <fullName evidence="2">Uncharacterized protein</fullName>
    </submittedName>
</protein>
<evidence type="ECO:0000256" key="1">
    <source>
        <dbReference type="SAM" id="SignalP"/>
    </source>
</evidence>
<evidence type="ECO:0000313" key="2">
    <source>
        <dbReference type="EMBL" id="OAQ97771.1"/>
    </source>
</evidence>
<accession>A0A179I789</accession>
<dbReference type="GO" id="GO:0005576">
    <property type="term" value="C:extracellular region"/>
    <property type="evidence" value="ECO:0007669"/>
    <property type="project" value="TreeGrafter"/>
</dbReference>
<dbReference type="Pfam" id="PF12296">
    <property type="entry name" value="HsbA"/>
    <property type="match status" value="1"/>
</dbReference>
<organism evidence="2 3">
    <name type="scientific">Cordyceps confragosa</name>
    <name type="common">Lecanicillium lecanii</name>
    <dbReference type="NCBI Taxonomy" id="2714763"/>
    <lineage>
        <taxon>Eukaryota</taxon>
        <taxon>Fungi</taxon>
        <taxon>Dikarya</taxon>
        <taxon>Ascomycota</taxon>
        <taxon>Pezizomycotina</taxon>
        <taxon>Sordariomycetes</taxon>
        <taxon>Hypocreomycetidae</taxon>
        <taxon>Hypocreales</taxon>
        <taxon>Cordycipitaceae</taxon>
        <taxon>Akanthomyces</taxon>
    </lineage>
</organism>
<feature type="chain" id="PRO_5008104237" evidence="1">
    <location>
        <begin position="19"/>
        <end position="178"/>
    </location>
</feature>